<dbReference type="Proteomes" id="UP000198878">
    <property type="component" value="Unassembled WGS sequence"/>
</dbReference>
<dbReference type="RefSeq" id="WP_086674880.1">
    <property type="nucleotide sequence ID" value="NZ_FNUJ01000003.1"/>
</dbReference>
<dbReference type="AlphaFoldDB" id="A0A1H5QMN5"/>
<evidence type="ECO:0000313" key="1">
    <source>
        <dbReference type="EMBL" id="SEF27412.1"/>
    </source>
</evidence>
<dbReference type="OrthoDB" id="4350640at2"/>
<organism evidence="1 2">
    <name type="scientific">Amycolatopsis pretoriensis</name>
    <dbReference type="NCBI Taxonomy" id="218821"/>
    <lineage>
        <taxon>Bacteria</taxon>
        <taxon>Bacillati</taxon>
        <taxon>Actinomycetota</taxon>
        <taxon>Actinomycetes</taxon>
        <taxon>Pseudonocardiales</taxon>
        <taxon>Pseudonocardiaceae</taxon>
        <taxon>Amycolatopsis</taxon>
    </lineage>
</organism>
<evidence type="ECO:0000313" key="2">
    <source>
        <dbReference type="Proteomes" id="UP000198878"/>
    </source>
</evidence>
<protein>
    <submittedName>
        <fullName evidence="1">Uncharacterized protein</fullName>
    </submittedName>
</protein>
<reference evidence="2" key="1">
    <citation type="submission" date="2016-10" db="EMBL/GenBank/DDBJ databases">
        <authorList>
            <person name="Varghese N."/>
            <person name="Submissions S."/>
        </authorList>
    </citation>
    <scope>NUCLEOTIDE SEQUENCE [LARGE SCALE GENOMIC DNA]</scope>
    <source>
        <strain evidence="2">DSM 44654</strain>
    </source>
</reference>
<sequence length="232" mass="25820">MWKILSAKTRSDVYLVSLPTAHTMKVSFHESGQWQHSFLSNVAMQYVDTNAERHVDRWEQPRPFISGLRRGYRVSVPHTELRLKADDGNGQVRWIPDPGVGFWVNIHVVFQAPELAAAVAWKDSLLVGELRLHDGGKAIVVAQRVTPDPAHAVLLAQYRDMVLHNLRGQGFADTLADPVALMYGCDDDGTRTVTELALTPPPVGHTPICSARYRRLDGIGIQFRQPRAPSSG</sequence>
<proteinExistence type="predicted"/>
<name>A0A1H5QMN5_9PSEU</name>
<keyword evidence="2" id="KW-1185">Reference proteome</keyword>
<gene>
    <name evidence="1" type="ORF">SAMN05421837_103819</name>
</gene>
<accession>A0A1H5QMN5</accession>
<dbReference type="EMBL" id="FNUJ01000003">
    <property type="protein sequence ID" value="SEF27412.1"/>
    <property type="molecule type" value="Genomic_DNA"/>
</dbReference>